<evidence type="ECO:0000256" key="3">
    <source>
        <dbReference type="ARBA" id="ARBA00022692"/>
    </source>
</evidence>
<feature type="transmembrane region" description="Helical" evidence="7">
    <location>
        <begin position="331"/>
        <end position="354"/>
    </location>
</feature>
<feature type="transmembrane region" description="Helical" evidence="7">
    <location>
        <begin position="375"/>
        <end position="395"/>
    </location>
</feature>
<feature type="transmembrane region" description="Helical" evidence="7">
    <location>
        <begin position="489"/>
        <end position="506"/>
    </location>
</feature>
<comment type="subcellular location">
    <subcellularLocation>
        <location evidence="1">Membrane</location>
        <topology evidence="1">Multi-pass membrane protein</topology>
    </subcellularLocation>
</comment>
<feature type="transmembrane region" description="Helical" evidence="7">
    <location>
        <begin position="543"/>
        <end position="568"/>
    </location>
</feature>
<dbReference type="AlphaFoldDB" id="A0A1S9DCP0"/>
<evidence type="ECO:0000256" key="6">
    <source>
        <dbReference type="SAM" id="MobiDB-lite"/>
    </source>
</evidence>
<comment type="similarity">
    <text evidence="2">Belongs to the membrane-bound acyltransferase family.</text>
</comment>
<feature type="transmembrane region" description="Helical" evidence="7">
    <location>
        <begin position="580"/>
        <end position="598"/>
    </location>
</feature>
<dbReference type="VEuPathDB" id="FungiDB:AO090003000307"/>
<dbReference type="InterPro" id="IPR004299">
    <property type="entry name" value="MBOAT_fam"/>
</dbReference>
<dbReference type="GO" id="GO:0005783">
    <property type="term" value="C:endoplasmic reticulum"/>
    <property type="evidence" value="ECO:0007669"/>
    <property type="project" value="TreeGrafter"/>
</dbReference>
<feature type="transmembrane region" description="Helical" evidence="7">
    <location>
        <begin position="512"/>
        <end position="531"/>
    </location>
</feature>
<keyword evidence="5 7" id="KW-0472">Membrane</keyword>
<evidence type="ECO:0000256" key="2">
    <source>
        <dbReference type="ARBA" id="ARBA00010323"/>
    </source>
</evidence>
<evidence type="ECO:0000256" key="1">
    <source>
        <dbReference type="ARBA" id="ARBA00004141"/>
    </source>
</evidence>
<evidence type="ECO:0000256" key="4">
    <source>
        <dbReference type="ARBA" id="ARBA00022989"/>
    </source>
</evidence>
<feature type="region of interest" description="Disordered" evidence="6">
    <location>
        <begin position="28"/>
        <end position="48"/>
    </location>
</feature>
<dbReference type="Pfam" id="PF03062">
    <property type="entry name" value="MBOAT"/>
    <property type="match status" value="1"/>
</dbReference>
<accession>A0A1S9DCP0</accession>
<feature type="transmembrane region" description="Helical" evidence="7">
    <location>
        <begin position="407"/>
        <end position="426"/>
    </location>
</feature>
<dbReference type="PANTHER" id="PTHR13285">
    <property type="entry name" value="ACYLTRANSFERASE"/>
    <property type="match status" value="1"/>
</dbReference>
<dbReference type="Proteomes" id="UP000190312">
    <property type="component" value="Unassembled WGS sequence"/>
</dbReference>
<reference evidence="8 9" key="1">
    <citation type="submission" date="2016-10" db="EMBL/GenBank/DDBJ databases">
        <title>Genome sequencing of Aspergillus oryzae BCC7051.</title>
        <authorList>
            <person name="Thammarongtham C."/>
            <person name="Vorapreeda T."/>
            <person name="Nookaew I."/>
            <person name="Srisuk T."/>
            <person name="Land M."/>
            <person name="Jeennor S."/>
            <person name="Laoteng K."/>
        </authorList>
    </citation>
    <scope>NUCLEOTIDE SEQUENCE [LARGE SCALE GENOMIC DNA]</scope>
    <source>
        <strain evidence="8 9">BCC7051</strain>
    </source>
</reference>
<evidence type="ECO:0000256" key="7">
    <source>
        <dbReference type="SAM" id="Phobius"/>
    </source>
</evidence>
<comment type="caution">
    <text evidence="8">The sequence shown here is derived from an EMBL/GenBank/DDBJ whole genome shotgun (WGS) entry which is preliminary data.</text>
</comment>
<evidence type="ECO:0000313" key="8">
    <source>
        <dbReference type="EMBL" id="OOO06634.1"/>
    </source>
</evidence>
<sequence>MQWLNNFSKSLYSLETLDMRFAKSTTASQNSASDASRTSAPKLDKRPPLSGTKPSKWWTIEYCIYYLVFIIVVPTMVKQVYDISKPGSPGWDSFSKRLSRGWIPGRQIDNSDAQYANFRDNLPYLITLLILHPLFRKLYGTFWRIDNYKLPDGSNTSLSHDPSSLAVADARLQRRTFFDFGFGIIFLIALHGVSAAKVFLIFYANFKIATQLPRSYVPVATWVFNVGILFANEFCRGYPLSVIARILLPDIKAAQDVGARIDSYSGLIPRWEVLFKISILRLISFNLDYYWAQAEGNSNLTEKKHVAALFLSERDRVSYGAALRDFNLKTYFAYTLYAPLYLAGPILSFNDFVFQSRNCLPTTTMVRSSLYGLRFLIAVLCMELVLHYSYAVAIIKSSPSWTQYTPYQLAMLGYFNLHAVWLKLLIPWRFFRLWALVDGLDAPENMVRCMSDNYSTLAFWRGWHRSLNRWIVRYIYVPLGGNGGGKVKTMLNVLAVFTFIALWHDINLRLLAWGWLTTLFILPEVIAMIIFPKRKWKDWPETFRILCGIGATGNILMMMVASLVGFVMGVDDVKEMVKGIFAGWFNAGFVTAAVMCLFNKRHEVPLHVTKVGLFEGEADLEGLHVEQVVKYTYDFMDDFNGTELLEDFELEDKMTRAEARSPARKRSMGRVGAEV</sequence>
<dbReference type="PANTHER" id="PTHR13285:SF18">
    <property type="entry name" value="PROTEIN-CYSTEINE N-PALMITOYLTRANSFERASE RASP"/>
    <property type="match status" value="1"/>
</dbReference>
<dbReference type="InterPro" id="IPR051085">
    <property type="entry name" value="MB_O-acyltransferase"/>
</dbReference>
<keyword evidence="3 7" id="KW-0812">Transmembrane</keyword>
<protein>
    <submittedName>
        <fullName evidence="8">Membrane bound O-acyl transferase MBOAT family protein</fullName>
    </submittedName>
</protein>
<keyword evidence="8" id="KW-0808">Transferase</keyword>
<name>A0A1S9DCP0_ASPOZ</name>
<evidence type="ECO:0000256" key="5">
    <source>
        <dbReference type="ARBA" id="ARBA00023136"/>
    </source>
</evidence>
<dbReference type="EMBL" id="MKZY01000007">
    <property type="protein sequence ID" value="OOO06634.1"/>
    <property type="molecule type" value="Genomic_DNA"/>
</dbReference>
<dbReference type="GO" id="GO:0006506">
    <property type="term" value="P:GPI anchor biosynthetic process"/>
    <property type="evidence" value="ECO:0007669"/>
    <property type="project" value="TreeGrafter"/>
</dbReference>
<dbReference type="GO" id="GO:0008374">
    <property type="term" value="F:O-acyltransferase activity"/>
    <property type="evidence" value="ECO:0007669"/>
    <property type="project" value="TreeGrafter"/>
</dbReference>
<organism evidence="8 9">
    <name type="scientific">Aspergillus oryzae</name>
    <name type="common">Yellow koji mold</name>
    <dbReference type="NCBI Taxonomy" id="5062"/>
    <lineage>
        <taxon>Eukaryota</taxon>
        <taxon>Fungi</taxon>
        <taxon>Dikarya</taxon>
        <taxon>Ascomycota</taxon>
        <taxon>Pezizomycotina</taxon>
        <taxon>Eurotiomycetes</taxon>
        <taxon>Eurotiomycetidae</taxon>
        <taxon>Eurotiales</taxon>
        <taxon>Aspergillaceae</taxon>
        <taxon>Aspergillus</taxon>
        <taxon>Aspergillus subgen. Circumdati</taxon>
    </lineage>
</organism>
<dbReference type="GO" id="GO:0016020">
    <property type="term" value="C:membrane"/>
    <property type="evidence" value="ECO:0007669"/>
    <property type="project" value="UniProtKB-SubCell"/>
</dbReference>
<proteinExistence type="inferred from homology"/>
<feature type="compositionally biased region" description="Polar residues" evidence="6">
    <location>
        <begin position="28"/>
        <end position="39"/>
    </location>
</feature>
<keyword evidence="4 7" id="KW-1133">Transmembrane helix</keyword>
<feature type="transmembrane region" description="Helical" evidence="7">
    <location>
        <begin position="57"/>
        <end position="77"/>
    </location>
</feature>
<gene>
    <name evidence="8" type="ORF">OAory_01088370</name>
</gene>
<feature type="transmembrane region" description="Helical" evidence="7">
    <location>
        <begin position="180"/>
        <end position="204"/>
    </location>
</feature>
<evidence type="ECO:0000313" key="9">
    <source>
        <dbReference type="Proteomes" id="UP000190312"/>
    </source>
</evidence>